<sequence length="388" mass="42317">MTASATKTRSQRRPRYLNPFEGRKKPINLSGLFLFDPEVLMRLRGQSVRTTFIEIGEESLFKGLERAGRTGQVTKALRGRFLDLLPPATAEALAAAFDSPDSPTNAFAQMGMWEAHLLGALRDDNGQPVEWPASAQFLCDVERASRQATMLFDEGQFQAAAQYLAGHSLLRRFMSPASLHGLAQPLHPNDRLALRTGAALEVWLSLLALWDIEAGADDVDGDHSFIEQLLPPDDNTAKNTVAQLFDWLLKSAKVATPAALMKDPRLKAFGVQVGTLGAWSRGKNFPSASYGTAIAKALLSAEDAVTFRRLSAAARQLNFLGYVAQHIKNVVGTLEGAKAEQAKHLGLGMPFGHDNIEAWMRCRYPVWLQFHRANLAGLAQASSAATGP</sequence>
<dbReference type="Proteomes" id="UP000809349">
    <property type="component" value="Unassembled WGS sequence"/>
</dbReference>
<gene>
    <name evidence="1" type="ORF">I4X03_004480</name>
</gene>
<comment type="caution">
    <text evidence="1">The sequence shown here is derived from an EMBL/GenBank/DDBJ whole genome shotgun (WGS) entry which is preliminary data.</text>
</comment>
<proteinExistence type="predicted"/>
<evidence type="ECO:0000313" key="1">
    <source>
        <dbReference type="EMBL" id="MBZ2206513.1"/>
    </source>
</evidence>
<organism evidence="1 2">
    <name type="scientific">Massilia soli</name>
    <dbReference type="NCBI Taxonomy" id="2792854"/>
    <lineage>
        <taxon>Bacteria</taxon>
        <taxon>Pseudomonadati</taxon>
        <taxon>Pseudomonadota</taxon>
        <taxon>Betaproteobacteria</taxon>
        <taxon>Burkholderiales</taxon>
        <taxon>Oxalobacteraceae</taxon>
        <taxon>Telluria group</taxon>
        <taxon>Massilia</taxon>
    </lineage>
</organism>
<reference evidence="1 2" key="2">
    <citation type="submission" date="2021-08" db="EMBL/GenBank/DDBJ databases">
        <title>Massilia sp. R798.</title>
        <authorList>
            <person name="Baek J.H."/>
            <person name="Jung H.S."/>
            <person name="Kim K.R."/>
            <person name="Jeon C.O."/>
        </authorList>
    </citation>
    <scope>NUCLEOTIDE SEQUENCE [LARGE SCALE GENOMIC DNA]</scope>
    <source>
        <strain evidence="1 2">R798</strain>
    </source>
</reference>
<reference evidence="1 2" key="1">
    <citation type="submission" date="2021-01" db="EMBL/GenBank/DDBJ databases">
        <authorList>
            <person name="Ruan W."/>
            <person name="Khan S.A."/>
            <person name="Jeon C.O."/>
        </authorList>
    </citation>
    <scope>NUCLEOTIDE SEQUENCE [LARGE SCALE GENOMIC DNA]</scope>
    <source>
        <strain evidence="1 2">R798</strain>
    </source>
</reference>
<keyword evidence="2" id="KW-1185">Reference proteome</keyword>
<accession>A0ABS7SJZ3</accession>
<dbReference type="RefSeq" id="WP_223466357.1">
    <property type="nucleotide sequence ID" value="NZ_JAFBIL020000002.1"/>
</dbReference>
<evidence type="ECO:0000313" key="2">
    <source>
        <dbReference type="Proteomes" id="UP000809349"/>
    </source>
</evidence>
<dbReference type="EMBL" id="JAFBIL020000002">
    <property type="protein sequence ID" value="MBZ2206513.1"/>
    <property type="molecule type" value="Genomic_DNA"/>
</dbReference>
<protein>
    <submittedName>
        <fullName evidence="1">Uncharacterized protein</fullName>
    </submittedName>
</protein>
<name>A0ABS7SJZ3_9BURK</name>